<dbReference type="EMBL" id="PSYR01000001">
    <property type="protein sequence ID" value="RCN58528.1"/>
    <property type="molecule type" value="Genomic_DNA"/>
</dbReference>
<organism evidence="1 2">
    <name type="scientific">Acidiferrobacter thiooxydans</name>
    <dbReference type="NCBI Taxonomy" id="163359"/>
    <lineage>
        <taxon>Bacteria</taxon>
        <taxon>Pseudomonadati</taxon>
        <taxon>Pseudomonadota</taxon>
        <taxon>Gammaproteobacteria</taxon>
        <taxon>Acidiferrobacterales</taxon>
        <taxon>Acidiferrobacteraceae</taxon>
        <taxon>Acidiferrobacter</taxon>
    </lineage>
</organism>
<gene>
    <name evidence="1" type="ORF">C4900_01660</name>
</gene>
<accession>A0A368HJ75</accession>
<dbReference type="RefSeq" id="WP_114282198.1">
    <property type="nucleotide sequence ID" value="NZ_PSYR01000001.1"/>
</dbReference>
<dbReference type="InterPro" id="IPR045864">
    <property type="entry name" value="aa-tRNA-synth_II/BPL/LPL"/>
</dbReference>
<dbReference type="SUPFAM" id="SSF55681">
    <property type="entry name" value="Class II aaRS and biotin synthetases"/>
    <property type="match status" value="1"/>
</dbReference>
<reference evidence="1 2" key="1">
    <citation type="submission" date="2018-02" db="EMBL/GenBank/DDBJ databases">
        <title>Insights into the biology of acidophilic members of the Acidiferrobacteraceae family derived from comparative genomic analyses.</title>
        <authorList>
            <person name="Issotta F."/>
            <person name="Thyssen C."/>
            <person name="Mena C."/>
            <person name="Moya A."/>
            <person name="Bellenberg S."/>
            <person name="Sproer C."/>
            <person name="Covarrubias P.C."/>
            <person name="Sand W."/>
            <person name="Quatrini R."/>
            <person name="Vera M."/>
        </authorList>
    </citation>
    <scope>NUCLEOTIDE SEQUENCE [LARGE SCALE GENOMIC DNA]</scope>
    <source>
        <strain evidence="2">m-1</strain>
    </source>
</reference>
<proteinExistence type="predicted"/>
<dbReference type="AlphaFoldDB" id="A0A368HJ75"/>
<evidence type="ECO:0008006" key="3">
    <source>
        <dbReference type="Google" id="ProtNLM"/>
    </source>
</evidence>
<evidence type="ECO:0000313" key="1">
    <source>
        <dbReference type="EMBL" id="RCN58528.1"/>
    </source>
</evidence>
<dbReference type="OrthoDB" id="583154at2"/>
<evidence type="ECO:0000313" key="2">
    <source>
        <dbReference type="Proteomes" id="UP000253250"/>
    </source>
</evidence>
<keyword evidence="2" id="KW-1185">Reference proteome</keyword>
<sequence length="392" mass="43595">METLAIPLPANLPPDVCTEITKRACYCDAAIVKSRYRQDSNCLEIDLQGPGASGDVAAKLEHLIGKMQVERLAVTPKILRERSFESGAFSAKAYEELVEQGGLWVSGQGTVGRSGAFMGLLNRLDGLLERLAAREFQAVSQSYNSLVPSDWLRRAGYFASFPHSVTFAVHLKEDFEAIERFGQRHRQGEDPVFEDVGEIAPPEYCLSPAVCYHTYGALMGQSLPAGTVSAFTAHGRCFRYESKNLTGLDRLWEFSMREIVWLGVRDEVLAARERAINVIWRLVELLDLSARLETACDPFFASDFPSLRFFQLANDLKYELKVDISPDVSIACASFNYHERFFGTRFEIGAGDGEPAHTGCAAFGLERLLYACVCQHGLKRAVELVENAAERL</sequence>
<name>A0A368HJ75_9GAMM</name>
<comment type="caution">
    <text evidence="1">The sequence shown here is derived from an EMBL/GenBank/DDBJ whole genome shotgun (WGS) entry which is preliminary data.</text>
</comment>
<protein>
    <recommendedName>
        <fullName evidence="3">Aminoacyl-transfer RNA synthetases class-II family profile domain-containing protein</fullName>
    </recommendedName>
</protein>
<dbReference type="Proteomes" id="UP000253250">
    <property type="component" value="Unassembled WGS sequence"/>
</dbReference>
<dbReference type="Gene3D" id="3.30.930.10">
    <property type="entry name" value="Bira Bifunctional Protein, Domain 2"/>
    <property type="match status" value="1"/>
</dbReference>